<protein>
    <submittedName>
        <fullName evidence="1">Uncharacterized protein</fullName>
    </submittedName>
</protein>
<accession>A0AAE3QC22</accession>
<organism evidence="1 2">
    <name type="scientific">Ferirhizobium litorale</name>
    <dbReference type="NCBI Taxonomy" id="2927786"/>
    <lineage>
        <taxon>Bacteria</taxon>
        <taxon>Pseudomonadati</taxon>
        <taxon>Pseudomonadota</taxon>
        <taxon>Alphaproteobacteria</taxon>
        <taxon>Hyphomicrobiales</taxon>
        <taxon>Rhizobiaceae</taxon>
        <taxon>Ferirhizobium</taxon>
    </lineage>
</organism>
<gene>
    <name evidence="1" type="ORF">MRS75_08255</name>
</gene>
<dbReference type="EMBL" id="JALDYZ010000003">
    <property type="protein sequence ID" value="MDI7922081.1"/>
    <property type="molecule type" value="Genomic_DNA"/>
</dbReference>
<proteinExistence type="predicted"/>
<sequence>MNTVAIPSLPAPFTDCAALIGPANGREVLLASLLDGPDMIGSGVGEIARKWGPGDSRAAASLWSYGYFSRLLRPILAYGVLADHWFRASYNEVAVEFSAMSTVARFAMPDGCAPEEALDCALAHVQLVIDRCGTYTGTTARLHRSNAEYVFWRTHHMLASSEDVAHHDRLARIGAHMAGAYPDFGRLVARDITGAPTRRVCCLRDRLSSLKRCTNACPLRHQGCRDG</sequence>
<evidence type="ECO:0000313" key="1">
    <source>
        <dbReference type="EMBL" id="MDI7922081.1"/>
    </source>
</evidence>
<comment type="caution">
    <text evidence="1">The sequence shown here is derived from an EMBL/GenBank/DDBJ whole genome shotgun (WGS) entry which is preliminary data.</text>
</comment>
<dbReference type="Proteomes" id="UP001161580">
    <property type="component" value="Unassembled WGS sequence"/>
</dbReference>
<name>A0AAE3QC22_9HYPH</name>
<reference evidence="1" key="1">
    <citation type="submission" date="2022-03" db="EMBL/GenBank/DDBJ databases">
        <title>Fererhizobium litorale gen. nov., sp. nov., isolated from sandy sediments of the Sea of Japan seashore.</title>
        <authorList>
            <person name="Romanenko L."/>
            <person name="Kurilenko V."/>
            <person name="Otstavnykh N."/>
            <person name="Svetashev V."/>
            <person name="Tekutyeva L."/>
            <person name="Isaeva M."/>
            <person name="Mikhailov V."/>
        </authorList>
    </citation>
    <scope>NUCLEOTIDE SEQUENCE</scope>
    <source>
        <strain evidence="1">KMM 9576</strain>
    </source>
</reference>
<dbReference type="AlphaFoldDB" id="A0AAE3QC22"/>
<evidence type="ECO:0000313" key="2">
    <source>
        <dbReference type="Proteomes" id="UP001161580"/>
    </source>
</evidence>
<keyword evidence="2" id="KW-1185">Reference proteome</keyword>
<dbReference type="RefSeq" id="WP_311785907.1">
    <property type="nucleotide sequence ID" value="NZ_JALDYY010000003.1"/>
</dbReference>